<evidence type="ECO:0000313" key="2">
    <source>
        <dbReference type="EMBL" id="PRQ18196.1"/>
    </source>
</evidence>
<gene>
    <name evidence="2" type="ORF">RchiOBHm_Chr7g0203311</name>
</gene>
<evidence type="ECO:0000313" key="3">
    <source>
        <dbReference type="Proteomes" id="UP000238479"/>
    </source>
</evidence>
<dbReference type="Proteomes" id="UP000238479">
    <property type="component" value="Chromosome 7"/>
</dbReference>
<comment type="caution">
    <text evidence="2">The sequence shown here is derived from an EMBL/GenBank/DDBJ whole genome shotgun (WGS) entry which is preliminary data.</text>
</comment>
<feature type="coiled-coil region" evidence="1">
    <location>
        <begin position="155"/>
        <end position="185"/>
    </location>
</feature>
<feature type="coiled-coil region" evidence="1">
    <location>
        <begin position="53"/>
        <end position="87"/>
    </location>
</feature>
<accession>A0A2P6P8E6</accession>
<dbReference type="EMBL" id="PDCK01000045">
    <property type="protein sequence ID" value="PRQ18196.1"/>
    <property type="molecule type" value="Genomic_DNA"/>
</dbReference>
<evidence type="ECO:0000256" key="1">
    <source>
        <dbReference type="SAM" id="Coils"/>
    </source>
</evidence>
<keyword evidence="3" id="KW-1185">Reference proteome</keyword>
<organism evidence="2 3">
    <name type="scientific">Rosa chinensis</name>
    <name type="common">China rose</name>
    <dbReference type="NCBI Taxonomy" id="74649"/>
    <lineage>
        <taxon>Eukaryota</taxon>
        <taxon>Viridiplantae</taxon>
        <taxon>Streptophyta</taxon>
        <taxon>Embryophyta</taxon>
        <taxon>Tracheophyta</taxon>
        <taxon>Spermatophyta</taxon>
        <taxon>Magnoliopsida</taxon>
        <taxon>eudicotyledons</taxon>
        <taxon>Gunneridae</taxon>
        <taxon>Pentapetalae</taxon>
        <taxon>rosids</taxon>
        <taxon>fabids</taxon>
        <taxon>Rosales</taxon>
        <taxon>Rosaceae</taxon>
        <taxon>Rosoideae</taxon>
        <taxon>Rosoideae incertae sedis</taxon>
        <taxon>Rosa</taxon>
    </lineage>
</organism>
<sequence length="187" mass="21793">MAADHPENLNKLIENISDDLENFNLSHFLQSKLLVKELKELVGPQVITIREGIADFEKEKAELGEALNRIKTRAEWMENVMKQFKDELAASQLEHLVVFEMYLIHDFEAELKEAVNGLKSTTEPRGDGFGKDLIMKFFAIQLEFQRSQNELKEIVKTLEIRNEWAENTMKQIEELKTRIEWVENACI</sequence>
<reference evidence="2 3" key="1">
    <citation type="journal article" date="2018" name="Nat. Genet.">
        <title>The Rosa genome provides new insights in the design of modern roses.</title>
        <authorList>
            <person name="Bendahmane M."/>
        </authorList>
    </citation>
    <scope>NUCLEOTIDE SEQUENCE [LARGE SCALE GENOMIC DNA]</scope>
    <source>
        <strain evidence="3">cv. Old Blush</strain>
    </source>
</reference>
<protein>
    <submittedName>
        <fullName evidence="2">Uncharacterized protein</fullName>
    </submittedName>
</protein>
<dbReference type="Gramene" id="PRQ18196">
    <property type="protein sequence ID" value="PRQ18196"/>
    <property type="gene ID" value="RchiOBHm_Chr7g0203311"/>
</dbReference>
<dbReference type="AlphaFoldDB" id="A0A2P6P8E6"/>
<proteinExistence type="predicted"/>
<keyword evidence="1" id="KW-0175">Coiled coil</keyword>
<name>A0A2P6P8E6_ROSCH</name>